<dbReference type="InterPro" id="IPR006068">
    <property type="entry name" value="ATPase_P-typ_cation-transptr_C"/>
</dbReference>
<keyword evidence="6 7" id="KW-0472">Membrane</keyword>
<evidence type="ECO:0000256" key="3">
    <source>
        <dbReference type="ARBA" id="ARBA00022723"/>
    </source>
</evidence>
<dbReference type="Pfam" id="PF13246">
    <property type="entry name" value="Cation_ATPase"/>
    <property type="match status" value="1"/>
</dbReference>
<feature type="transmembrane region" description="Helical" evidence="7">
    <location>
        <begin position="533"/>
        <end position="553"/>
    </location>
</feature>
<feature type="transmembrane region" description="Helical" evidence="7">
    <location>
        <begin position="54"/>
        <end position="73"/>
    </location>
</feature>
<dbReference type="PRINTS" id="PR00119">
    <property type="entry name" value="CATATPASE"/>
</dbReference>
<feature type="domain" description="Cation-transporting P-type ATPase C-terminal" evidence="8">
    <location>
        <begin position="530"/>
        <end position="694"/>
    </location>
</feature>
<gene>
    <name evidence="9" type="ORF">S01H4_00121</name>
</gene>
<protein>
    <recommendedName>
        <fullName evidence="8">Cation-transporting P-type ATPase C-terminal domain-containing protein</fullName>
    </recommendedName>
</protein>
<dbReference type="PROSITE" id="PS00154">
    <property type="entry name" value="ATPASE_E1_E2"/>
    <property type="match status" value="1"/>
</dbReference>
<dbReference type="AlphaFoldDB" id="X0ZLA7"/>
<accession>X0ZLA7</accession>
<feature type="transmembrane region" description="Helical" evidence="7">
    <location>
        <begin position="608"/>
        <end position="626"/>
    </location>
</feature>
<feature type="transmembrane region" description="Helical" evidence="7">
    <location>
        <begin position="85"/>
        <end position="111"/>
    </location>
</feature>
<keyword evidence="3" id="KW-0479">Metal-binding</keyword>
<dbReference type="InterPro" id="IPR023298">
    <property type="entry name" value="ATPase_P-typ_TM_dom_sf"/>
</dbReference>
<sequence>MVFSSTYVTYGRGKAIVTETGMTTEVGKIAGSLQKEKKEFTPLQKKLDRFGRQLGIVVLILCAIVAVVEIIEYRAIGNMVNINEIVLTAIGLAVSAVPEGLPAVVTITLALGVRRMAKRNSIVRRLSSVETLGSSTIICTDKTGTITRNEMTVREIWIDGTKINVTGEGYIPEGEFKVNGQKISLLDDELLNLLIKGGTLCNDSTLKLDKKGNYFTSGAPTEIALTVLSSKAGFDIEHLIKNFSRIDEIPFDSVRKMMTTINQSDNKFFAFSKGAPERVLSVCKKFYKKSGIDDLNLRDKKDILEAVINMANRALRVLAIAYKPLENYHSKENIEEDMIFIGLVGIVDPPRIEVKDAVKKARDAGIRTIVVTGDHQLTAEAVAIETGIMKEKDAGKSLSGRDLEDISDEELSQTIKDVSVFARVSPEHKLRIINSLRKDGEIVAMTGDGINDAPSVKKSDVGISMGIRGSDVTREAADMILADDNYATIVSAIEEGRGIFNNIRKFIRLLLSANFDEILIIFFASIMKFPPPLLAVQILWINLITDSLPALALGMDKPEPDLMKKKPRDPSEPIYHGMGLYILIAAIIAAIASLGAFIWFYRNSTLEIARTVAFTIAVLFELFLSFNCKSPNKYAFSSIKILTENKTLLFSILGGFLLQLIIIYTPFLQPIFDTYPIGLKEWGIILLGSLGGLILYPAPFEKLENKIRRFFKRS</sequence>
<feature type="transmembrane region" description="Helical" evidence="7">
    <location>
        <begin position="647"/>
        <end position="667"/>
    </location>
</feature>
<evidence type="ECO:0000313" key="9">
    <source>
        <dbReference type="EMBL" id="GAG61148.1"/>
    </source>
</evidence>
<proteinExistence type="predicted"/>
<evidence type="ECO:0000256" key="5">
    <source>
        <dbReference type="ARBA" id="ARBA00022989"/>
    </source>
</evidence>
<dbReference type="EMBL" id="BART01000013">
    <property type="protein sequence ID" value="GAG61148.1"/>
    <property type="molecule type" value="Genomic_DNA"/>
</dbReference>
<organism evidence="9">
    <name type="scientific">marine sediment metagenome</name>
    <dbReference type="NCBI Taxonomy" id="412755"/>
    <lineage>
        <taxon>unclassified sequences</taxon>
        <taxon>metagenomes</taxon>
        <taxon>ecological metagenomes</taxon>
    </lineage>
</organism>
<dbReference type="GO" id="GO:0005886">
    <property type="term" value="C:plasma membrane"/>
    <property type="evidence" value="ECO:0007669"/>
    <property type="project" value="TreeGrafter"/>
</dbReference>
<dbReference type="SUPFAM" id="SSF81665">
    <property type="entry name" value="Calcium ATPase, transmembrane domain M"/>
    <property type="match status" value="1"/>
</dbReference>
<dbReference type="PRINTS" id="PR00120">
    <property type="entry name" value="HATPASE"/>
</dbReference>
<keyword evidence="5 7" id="KW-1133">Transmembrane helix</keyword>
<dbReference type="SUPFAM" id="SSF56784">
    <property type="entry name" value="HAD-like"/>
    <property type="match status" value="1"/>
</dbReference>
<dbReference type="InterPro" id="IPR001757">
    <property type="entry name" value="P_typ_ATPase"/>
</dbReference>
<evidence type="ECO:0000256" key="4">
    <source>
        <dbReference type="ARBA" id="ARBA00022842"/>
    </source>
</evidence>
<dbReference type="Gene3D" id="1.20.1110.10">
    <property type="entry name" value="Calcium-transporting ATPase, transmembrane domain"/>
    <property type="match status" value="3"/>
</dbReference>
<dbReference type="SFLD" id="SFLDG00002">
    <property type="entry name" value="C1.7:_P-type_atpase_like"/>
    <property type="match status" value="1"/>
</dbReference>
<reference evidence="9" key="1">
    <citation type="journal article" date="2014" name="Front. Microbiol.">
        <title>High frequency of phylogenetically diverse reductive dehalogenase-homologous genes in deep subseafloor sedimentary metagenomes.</title>
        <authorList>
            <person name="Kawai M."/>
            <person name="Futagami T."/>
            <person name="Toyoda A."/>
            <person name="Takaki Y."/>
            <person name="Nishi S."/>
            <person name="Hori S."/>
            <person name="Arai W."/>
            <person name="Tsubouchi T."/>
            <person name="Morono Y."/>
            <person name="Uchiyama I."/>
            <person name="Ito T."/>
            <person name="Fujiyama A."/>
            <person name="Inagaki F."/>
            <person name="Takami H."/>
        </authorList>
    </citation>
    <scope>NUCLEOTIDE SEQUENCE</scope>
    <source>
        <strain evidence="9">Expedition CK06-06</strain>
    </source>
</reference>
<dbReference type="SUPFAM" id="SSF81660">
    <property type="entry name" value="Metal cation-transporting ATPase, ATP-binding domain N"/>
    <property type="match status" value="1"/>
</dbReference>
<dbReference type="InterPro" id="IPR023299">
    <property type="entry name" value="ATPase_P-typ_cyto_dom_N"/>
</dbReference>
<dbReference type="PANTHER" id="PTHR24093:SF506">
    <property type="entry name" value="CATION-TRANSPORTING ATPASE PMA1"/>
    <property type="match status" value="1"/>
</dbReference>
<dbReference type="InterPro" id="IPR036412">
    <property type="entry name" value="HAD-like_sf"/>
</dbReference>
<dbReference type="Gene3D" id="3.40.1110.10">
    <property type="entry name" value="Calcium-transporting ATPase, cytoplasmic domain N"/>
    <property type="match status" value="1"/>
</dbReference>
<evidence type="ECO:0000256" key="6">
    <source>
        <dbReference type="ARBA" id="ARBA00023136"/>
    </source>
</evidence>
<dbReference type="NCBIfam" id="TIGR01494">
    <property type="entry name" value="ATPase_P-type"/>
    <property type="match status" value="2"/>
</dbReference>
<comment type="subcellular location">
    <subcellularLocation>
        <location evidence="1">Membrane</location>
    </subcellularLocation>
</comment>
<dbReference type="InterPro" id="IPR018303">
    <property type="entry name" value="ATPase_P-typ_P_site"/>
</dbReference>
<name>X0ZLA7_9ZZZZ</name>
<feature type="transmembrane region" description="Helical" evidence="7">
    <location>
        <begin position="682"/>
        <end position="700"/>
    </location>
</feature>
<dbReference type="GO" id="GO:0005388">
    <property type="term" value="F:P-type calcium transporter activity"/>
    <property type="evidence" value="ECO:0007669"/>
    <property type="project" value="TreeGrafter"/>
</dbReference>
<dbReference type="GO" id="GO:0005524">
    <property type="term" value="F:ATP binding"/>
    <property type="evidence" value="ECO:0007669"/>
    <property type="project" value="InterPro"/>
</dbReference>
<dbReference type="SFLD" id="SFLDS00003">
    <property type="entry name" value="Haloacid_Dehalogenase"/>
    <property type="match status" value="1"/>
</dbReference>
<keyword evidence="4" id="KW-0460">Magnesium</keyword>
<evidence type="ECO:0000256" key="7">
    <source>
        <dbReference type="SAM" id="Phobius"/>
    </source>
</evidence>
<dbReference type="GO" id="GO:0046872">
    <property type="term" value="F:metal ion binding"/>
    <property type="evidence" value="ECO:0007669"/>
    <property type="project" value="UniProtKB-KW"/>
</dbReference>
<evidence type="ECO:0000256" key="2">
    <source>
        <dbReference type="ARBA" id="ARBA00022692"/>
    </source>
</evidence>
<feature type="transmembrane region" description="Helical" evidence="7">
    <location>
        <begin position="574"/>
        <end position="602"/>
    </location>
</feature>
<keyword evidence="2 7" id="KW-0812">Transmembrane</keyword>
<evidence type="ECO:0000259" key="8">
    <source>
        <dbReference type="Pfam" id="PF00689"/>
    </source>
</evidence>
<dbReference type="InterPro" id="IPR044492">
    <property type="entry name" value="P_typ_ATPase_HD_dom"/>
</dbReference>
<feature type="transmembrane region" description="Helical" evidence="7">
    <location>
        <begin position="506"/>
        <end position="527"/>
    </location>
</feature>
<dbReference type="Pfam" id="PF00689">
    <property type="entry name" value="Cation_ATPase_C"/>
    <property type="match status" value="1"/>
</dbReference>
<dbReference type="GO" id="GO:0016887">
    <property type="term" value="F:ATP hydrolysis activity"/>
    <property type="evidence" value="ECO:0007669"/>
    <property type="project" value="InterPro"/>
</dbReference>
<evidence type="ECO:0000256" key="1">
    <source>
        <dbReference type="ARBA" id="ARBA00004370"/>
    </source>
</evidence>
<dbReference type="PANTHER" id="PTHR24093">
    <property type="entry name" value="CATION TRANSPORTING ATPASE"/>
    <property type="match status" value="1"/>
</dbReference>
<dbReference type="SFLD" id="SFLDF00027">
    <property type="entry name" value="p-type_atpase"/>
    <property type="match status" value="1"/>
</dbReference>
<comment type="caution">
    <text evidence="9">The sequence shown here is derived from an EMBL/GenBank/DDBJ whole genome shotgun (WGS) entry which is preliminary data.</text>
</comment>